<proteinExistence type="predicted"/>
<dbReference type="InterPro" id="IPR000594">
    <property type="entry name" value="ThiF_NAD_FAD-bd"/>
</dbReference>
<organism evidence="3 4">
    <name type="scientific">Candidatus Protofrankia datiscae</name>
    <dbReference type="NCBI Taxonomy" id="2716812"/>
    <lineage>
        <taxon>Bacteria</taxon>
        <taxon>Bacillati</taxon>
        <taxon>Actinomycetota</taxon>
        <taxon>Actinomycetes</taxon>
        <taxon>Frankiales</taxon>
        <taxon>Frankiaceae</taxon>
        <taxon>Protofrankia</taxon>
    </lineage>
</organism>
<accession>F8AX86</accession>
<dbReference type="eggNOG" id="COG0476">
    <property type="taxonomic scope" value="Bacteria"/>
</dbReference>
<dbReference type="STRING" id="656024.FsymDg_0929"/>
<keyword evidence="4" id="KW-1185">Reference proteome</keyword>
<dbReference type="Pfam" id="PF00899">
    <property type="entry name" value="ThiF"/>
    <property type="match status" value="1"/>
</dbReference>
<feature type="compositionally biased region" description="Gly residues" evidence="1">
    <location>
        <begin position="375"/>
        <end position="386"/>
    </location>
</feature>
<dbReference type="InterPro" id="IPR035985">
    <property type="entry name" value="Ubiquitin-activating_enz"/>
</dbReference>
<dbReference type="GO" id="GO:0008641">
    <property type="term" value="F:ubiquitin-like modifier activating enzyme activity"/>
    <property type="evidence" value="ECO:0007669"/>
    <property type="project" value="InterPro"/>
</dbReference>
<dbReference type="EMBL" id="CP002801">
    <property type="protein sequence ID" value="AEH08435.1"/>
    <property type="molecule type" value="Genomic_DNA"/>
</dbReference>
<name>F8AX86_9ACTN</name>
<dbReference type="HOGENOM" id="CLU_042635_0_0_11"/>
<evidence type="ECO:0000313" key="3">
    <source>
        <dbReference type="EMBL" id="AEH08435.1"/>
    </source>
</evidence>
<evidence type="ECO:0000259" key="2">
    <source>
        <dbReference type="Pfam" id="PF00899"/>
    </source>
</evidence>
<dbReference type="KEGG" id="fsy:FsymDg_0929"/>
<dbReference type="RefSeq" id="WP_013872413.1">
    <property type="nucleotide sequence ID" value="NZ_CAAAFP010000064.1"/>
</dbReference>
<protein>
    <submittedName>
        <fullName evidence="3">UBA/THIF-type NAD/FAD binding protein</fullName>
    </submittedName>
</protein>
<dbReference type="Gene3D" id="3.40.50.720">
    <property type="entry name" value="NAD(P)-binding Rossmann-like Domain"/>
    <property type="match status" value="1"/>
</dbReference>
<dbReference type="Proteomes" id="UP000001549">
    <property type="component" value="Chromosome"/>
</dbReference>
<dbReference type="SUPFAM" id="SSF69572">
    <property type="entry name" value="Activating enzymes of the ubiquitin-like proteins"/>
    <property type="match status" value="1"/>
</dbReference>
<feature type="domain" description="THIF-type NAD/FAD binding fold" evidence="2">
    <location>
        <begin position="120"/>
        <end position="185"/>
    </location>
</feature>
<gene>
    <name evidence="3" type="ordered locus">FsymDg_0929</name>
</gene>
<reference evidence="3 4" key="1">
    <citation type="submission" date="2011-05" db="EMBL/GenBank/DDBJ databases">
        <title>Complete sequence of chromosome of Frankia symbiont of Datisca glomerata.</title>
        <authorList>
            <consortium name="US DOE Joint Genome Institute"/>
            <person name="Lucas S."/>
            <person name="Han J."/>
            <person name="Lapidus A."/>
            <person name="Cheng J.-F."/>
            <person name="Goodwin L."/>
            <person name="Pitluck S."/>
            <person name="Peters L."/>
            <person name="Mikhailova N."/>
            <person name="Chertkov O."/>
            <person name="Teshima H."/>
            <person name="Han C."/>
            <person name="Tapia R."/>
            <person name="Land M."/>
            <person name="Hauser L."/>
            <person name="Kyrpides N."/>
            <person name="Ivanova N."/>
            <person name="Pagani I."/>
            <person name="Berry A."/>
            <person name="Pawlowski K."/>
            <person name="Persson T."/>
            <person name="Vanden Heuvel B."/>
            <person name="Benson D."/>
            <person name="Woyke T."/>
        </authorList>
    </citation>
    <scope>NUCLEOTIDE SEQUENCE [LARGE SCALE GENOMIC DNA]</scope>
    <source>
        <strain evidence="4">4085684</strain>
    </source>
</reference>
<dbReference type="AlphaFoldDB" id="F8AX86"/>
<feature type="region of interest" description="Disordered" evidence="1">
    <location>
        <begin position="371"/>
        <end position="403"/>
    </location>
</feature>
<sequence length="403" mass="42380">MRPMLKPGLRRLWRDGATLQIGVDPARAIVLGGLTARDASVLDLLDGTRSREQVLSSLDATRAELVLLLERTGLLADAGPAGQSSPPVLDQERLQPDLAAMALGSADPRHARRAMAARGRARIQVRGAGRIGAQVAALLAAAGVGQVVVDDTGTTRAADVAPGGARLDDVGRPRSVAATAAIARVTRPHTSRQYRHPAPFRPDLVVVTPAGIPVVHPQEALELERSGIPHLLAGVRETTAVIGPLVLPGVTSCLHCQHLRRHAMEPSWPLLALQMSRRPDTGIDACDVALATVAAGLTAMQALTLVDHGDRGIARPGQAQVSQQPCRPTADELPTIDGTLEITISDLRLRRRSWSIHPSCPCRSARRMAAASTGAAGGWPVGGDPVGGDPDEADTLERTQRAS</sequence>
<evidence type="ECO:0000256" key="1">
    <source>
        <dbReference type="SAM" id="MobiDB-lite"/>
    </source>
</evidence>
<evidence type="ECO:0000313" key="4">
    <source>
        <dbReference type="Proteomes" id="UP000001549"/>
    </source>
</evidence>